<dbReference type="EMBL" id="KN847323">
    <property type="protein sequence ID" value="KIW49501.1"/>
    <property type="molecule type" value="Genomic_DNA"/>
</dbReference>
<dbReference type="RefSeq" id="XP_013310085.1">
    <property type="nucleotide sequence ID" value="XM_013454631.1"/>
</dbReference>
<evidence type="ECO:0000313" key="2">
    <source>
        <dbReference type="EMBL" id="KIW49501.1"/>
    </source>
</evidence>
<dbReference type="OrthoDB" id="4120852at2759"/>
<proteinExistence type="predicted"/>
<evidence type="ECO:0000313" key="3">
    <source>
        <dbReference type="Proteomes" id="UP000054342"/>
    </source>
</evidence>
<dbReference type="GeneID" id="25333083"/>
<reference evidence="2 3" key="1">
    <citation type="submission" date="2015-01" db="EMBL/GenBank/DDBJ databases">
        <title>The Genome Sequence of Exophiala xenobiotica CBS118157.</title>
        <authorList>
            <consortium name="The Broad Institute Genomics Platform"/>
            <person name="Cuomo C."/>
            <person name="de Hoog S."/>
            <person name="Gorbushina A."/>
            <person name="Stielow B."/>
            <person name="Teixiera M."/>
            <person name="Abouelleil A."/>
            <person name="Chapman S.B."/>
            <person name="Priest M."/>
            <person name="Young S.K."/>
            <person name="Wortman J."/>
            <person name="Nusbaum C."/>
            <person name="Birren B."/>
        </authorList>
    </citation>
    <scope>NUCLEOTIDE SEQUENCE [LARGE SCALE GENOMIC DNA]</scope>
    <source>
        <strain evidence="2 3">CBS 118157</strain>
    </source>
</reference>
<dbReference type="AlphaFoldDB" id="A0A0D2BBL1"/>
<accession>A0A0D2BBL1</accession>
<protein>
    <submittedName>
        <fullName evidence="2">Uncharacterized protein</fullName>
    </submittedName>
</protein>
<evidence type="ECO:0000256" key="1">
    <source>
        <dbReference type="SAM" id="MobiDB-lite"/>
    </source>
</evidence>
<dbReference type="HOGENOM" id="CLU_696457_0_0_1"/>
<feature type="compositionally biased region" description="Acidic residues" evidence="1">
    <location>
        <begin position="324"/>
        <end position="341"/>
    </location>
</feature>
<feature type="compositionally biased region" description="Low complexity" evidence="1">
    <location>
        <begin position="312"/>
        <end position="323"/>
    </location>
</feature>
<feature type="region of interest" description="Disordered" evidence="1">
    <location>
        <begin position="304"/>
        <end position="349"/>
    </location>
</feature>
<dbReference type="Proteomes" id="UP000054342">
    <property type="component" value="Unassembled WGS sequence"/>
</dbReference>
<organism evidence="2 3">
    <name type="scientific">Exophiala xenobiotica</name>
    <dbReference type="NCBI Taxonomy" id="348802"/>
    <lineage>
        <taxon>Eukaryota</taxon>
        <taxon>Fungi</taxon>
        <taxon>Dikarya</taxon>
        <taxon>Ascomycota</taxon>
        <taxon>Pezizomycotina</taxon>
        <taxon>Eurotiomycetes</taxon>
        <taxon>Chaetothyriomycetidae</taxon>
        <taxon>Chaetothyriales</taxon>
        <taxon>Herpotrichiellaceae</taxon>
        <taxon>Exophiala</taxon>
    </lineage>
</organism>
<gene>
    <name evidence="2" type="ORF">PV05_11175</name>
</gene>
<name>A0A0D2BBL1_9EURO</name>
<sequence>MSAAYPMFIFEAGNGFAAQAAAQPAAPQVTAPVRVYPDPSSISDTQILHANGNPVFAGQHFTIADADAPITIKIYLHNTNSPIIFLNTPITITLPSRYLILNNLFLQVRSDIHHRHNMAAHYGTVDAAVTASIPATLNELLSHDTIDLRWARDAYWTGAAHITSASQQYHGIEGLVRVHLFEVGLLAAIAGTVGCNQVQQCNLMALAASLTIDEALYDDMWRELATLRIDAINNGRVPVFPQALINTAIRTVAMREQTLDCLEAGCQRAGTLLAEAMSPGDIAEAVARINAVHRGVQDLRAAINGGEESSDSSDSSDPSGSSSSDEEEDEGEEEDEDEDMPDAPAVNVAPAPAAPAIPAAAALPLPGAAAAQYRHIPGSPGDLDWVCLLCNNHRGIKHKSSLTRHFLLTHQLAVNVQ</sequence>
<keyword evidence="3" id="KW-1185">Reference proteome</keyword>